<dbReference type="PANTHER" id="PTHR30037:SF4">
    <property type="entry name" value="DNA-3-METHYLADENINE GLYCOSYLASE I"/>
    <property type="match status" value="1"/>
</dbReference>
<dbReference type="RefSeq" id="WP_131961901.1">
    <property type="nucleotide sequence ID" value="NZ_SMFL01000017.1"/>
</dbReference>
<feature type="binding site" evidence="1">
    <location>
        <position position="4"/>
    </location>
    <ligand>
        <name>Zn(2+)</name>
        <dbReference type="ChEBI" id="CHEBI:29105"/>
    </ligand>
</feature>
<dbReference type="SUPFAM" id="SSF48150">
    <property type="entry name" value="DNA-glycosylase"/>
    <property type="match status" value="1"/>
</dbReference>
<sequence length="179" mass="20953">MSYCSFIQNNISEQSDYLLNKHYHDNQYGFSIEDDDELFGRFILEINQAGLSWTLMLRKQESFRVAYDQFSIEKIAAYTESDRERLLLDPGIIRNRLKINAAIVNAQKILDLKKEFGTFKNWLDFNRSLSKVEWIKLFKKTFKFTGGEIVNEFLMSTGYLPGAHTEDCPVYKTIFGDKT</sequence>
<keyword evidence="1" id="KW-0862">Zinc</keyword>
<dbReference type="OrthoDB" id="9807664at2"/>
<protein>
    <submittedName>
        <fullName evidence="2">DNA-3-methyladenine glycosylase I</fullName>
    </submittedName>
</protein>
<keyword evidence="3" id="KW-1185">Reference proteome</keyword>
<keyword evidence="1" id="KW-0479">Metal-binding</keyword>
<reference evidence="2 3" key="1">
    <citation type="submission" date="2019-03" db="EMBL/GenBank/DDBJ databases">
        <title>Dyadobacter AR-3-6 sp. nov., isolated from arctic soil.</title>
        <authorList>
            <person name="Chaudhary D.K."/>
        </authorList>
    </citation>
    <scope>NUCLEOTIDE SEQUENCE [LARGE SCALE GENOMIC DNA]</scope>
    <source>
        <strain evidence="2 3">AR-3-6</strain>
    </source>
</reference>
<organism evidence="2 3">
    <name type="scientific">Dyadobacter psychrotolerans</name>
    <dbReference type="NCBI Taxonomy" id="2541721"/>
    <lineage>
        <taxon>Bacteria</taxon>
        <taxon>Pseudomonadati</taxon>
        <taxon>Bacteroidota</taxon>
        <taxon>Cytophagia</taxon>
        <taxon>Cytophagales</taxon>
        <taxon>Spirosomataceae</taxon>
        <taxon>Dyadobacter</taxon>
    </lineage>
</organism>
<gene>
    <name evidence="2" type="ORF">E0F88_29315</name>
</gene>
<evidence type="ECO:0000256" key="1">
    <source>
        <dbReference type="PIRSR" id="PIRSR605019-1"/>
    </source>
</evidence>
<dbReference type="InterPro" id="IPR011257">
    <property type="entry name" value="DNA_glycosylase"/>
</dbReference>
<dbReference type="GO" id="GO:0006284">
    <property type="term" value="P:base-excision repair"/>
    <property type="evidence" value="ECO:0007669"/>
    <property type="project" value="InterPro"/>
</dbReference>
<dbReference type="InterPro" id="IPR005019">
    <property type="entry name" value="Adenine_glyco"/>
</dbReference>
<dbReference type="EMBL" id="SMFL01000017">
    <property type="protein sequence ID" value="TDE10026.1"/>
    <property type="molecule type" value="Genomic_DNA"/>
</dbReference>
<dbReference type="PANTHER" id="PTHR30037">
    <property type="entry name" value="DNA-3-METHYLADENINE GLYCOSYLASE 1"/>
    <property type="match status" value="1"/>
</dbReference>
<dbReference type="Pfam" id="PF03352">
    <property type="entry name" value="Adenine_glyco"/>
    <property type="match status" value="1"/>
</dbReference>
<proteinExistence type="predicted"/>
<evidence type="ECO:0000313" key="3">
    <source>
        <dbReference type="Proteomes" id="UP000294850"/>
    </source>
</evidence>
<comment type="caution">
    <text evidence="2">The sequence shown here is derived from an EMBL/GenBank/DDBJ whole genome shotgun (WGS) entry which is preliminary data.</text>
</comment>
<dbReference type="GO" id="GO:0046872">
    <property type="term" value="F:metal ion binding"/>
    <property type="evidence" value="ECO:0007669"/>
    <property type="project" value="UniProtKB-KW"/>
</dbReference>
<dbReference type="GO" id="GO:0008725">
    <property type="term" value="F:DNA-3-methyladenine glycosylase activity"/>
    <property type="evidence" value="ECO:0007669"/>
    <property type="project" value="InterPro"/>
</dbReference>
<feature type="binding site" evidence="1">
    <location>
        <position position="24"/>
    </location>
    <ligand>
        <name>Zn(2+)</name>
        <dbReference type="ChEBI" id="CHEBI:29105"/>
    </ligand>
</feature>
<dbReference type="Gene3D" id="1.10.340.30">
    <property type="entry name" value="Hypothetical protein, domain 2"/>
    <property type="match status" value="1"/>
</dbReference>
<name>A0A4R5D921_9BACT</name>
<accession>A0A4R5D921</accession>
<evidence type="ECO:0000313" key="2">
    <source>
        <dbReference type="EMBL" id="TDE10026.1"/>
    </source>
</evidence>
<dbReference type="AlphaFoldDB" id="A0A4R5D921"/>
<dbReference type="InterPro" id="IPR052891">
    <property type="entry name" value="DNA-3mA_glycosylase"/>
</dbReference>
<dbReference type="Proteomes" id="UP000294850">
    <property type="component" value="Unassembled WGS sequence"/>
</dbReference>